<feature type="active site" description="4-aspartylphosphate intermediate" evidence="13">
    <location>
        <position position="462"/>
    </location>
</feature>
<dbReference type="GO" id="GO:0140326">
    <property type="term" value="F:ATPase-coupled intramembrane lipid transporter activity"/>
    <property type="evidence" value="ECO:0007669"/>
    <property type="project" value="UniProtKB-EC"/>
</dbReference>
<feature type="compositionally biased region" description="Basic and acidic residues" evidence="16">
    <location>
        <begin position="38"/>
        <end position="49"/>
    </location>
</feature>
<accession>A0A183BHR8</accession>
<evidence type="ECO:0000256" key="7">
    <source>
        <dbReference type="ARBA" id="ARBA00022840"/>
    </source>
</evidence>
<dbReference type="GO" id="GO:0005802">
    <property type="term" value="C:trans-Golgi network"/>
    <property type="evidence" value="ECO:0007669"/>
    <property type="project" value="TreeGrafter"/>
</dbReference>
<feature type="binding site" evidence="14">
    <location>
        <position position="553"/>
    </location>
    <ligand>
        <name>ATP</name>
        <dbReference type="ChEBI" id="CHEBI:30616"/>
    </ligand>
</feature>
<evidence type="ECO:0000256" key="1">
    <source>
        <dbReference type="ARBA" id="ARBA00004141"/>
    </source>
</evidence>
<feature type="binding site" evidence="15">
    <location>
        <position position="1135"/>
    </location>
    <ligand>
        <name>Mg(2+)</name>
        <dbReference type="ChEBI" id="CHEBI:18420"/>
    </ligand>
</feature>
<evidence type="ECO:0000256" key="12">
    <source>
        <dbReference type="ARBA" id="ARBA00034036"/>
    </source>
</evidence>
<dbReference type="GO" id="GO:0005524">
    <property type="term" value="F:ATP binding"/>
    <property type="evidence" value="ECO:0007669"/>
    <property type="project" value="UniProtKB-KW"/>
</dbReference>
<keyword evidence="8 15" id="KW-0460">Magnesium</keyword>
<dbReference type="GO" id="GO:0005886">
    <property type="term" value="C:plasma membrane"/>
    <property type="evidence" value="ECO:0007669"/>
    <property type="project" value="TreeGrafter"/>
</dbReference>
<feature type="transmembrane region" description="Helical" evidence="17">
    <location>
        <begin position="389"/>
        <end position="416"/>
    </location>
</feature>
<dbReference type="Pfam" id="PF16212">
    <property type="entry name" value="PhoLip_ATPase_C"/>
    <property type="match status" value="1"/>
</dbReference>
<keyword evidence="5 15" id="KW-0479">Metal-binding</keyword>
<feature type="transmembrane region" description="Helical" evidence="17">
    <location>
        <begin position="1314"/>
        <end position="1339"/>
    </location>
</feature>
<keyword evidence="10 17" id="KW-1133">Transmembrane helix</keyword>
<feature type="binding site" evidence="14">
    <location>
        <position position="1135"/>
    </location>
    <ligand>
        <name>ATP</name>
        <dbReference type="ChEBI" id="CHEBI:30616"/>
    </ligand>
</feature>
<keyword evidence="4 17" id="KW-0812">Transmembrane</keyword>
<evidence type="ECO:0000256" key="10">
    <source>
        <dbReference type="ARBA" id="ARBA00022989"/>
    </source>
</evidence>
<feature type="transmembrane region" description="Helical" evidence="17">
    <location>
        <begin position="322"/>
        <end position="345"/>
    </location>
</feature>
<feature type="binding site" evidence="15">
    <location>
        <position position="462"/>
    </location>
    <ligand>
        <name>Mg(2+)</name>
        <dbReference type="ChEBI" id="CHEBI:18420"/>
    </ligand>
</feature>
<dbReference type="Gene3D" id="2.70.150.10">
    <property type="entry name" value="Calcium-transporting ATPase, cytoplasmic transduction domain A"/>
    <property type="match status" value="1"/>
</dbReference>
<name>A0A183BHR8_GLOPA</name>
<feature type="region of interest" description="Disordered" evidence="16">
    <location>
        <begin position="1439"/>
        <end position="1460"/>
    </location>
</feature>
<evidence type="ECO:0000256" key="15">
    <source>
        <dbReference type="PIRSR" id="PIRSR606539-3"/>
    </source>
</evidence>
<evidence type="ECO:0000256" key="4">
    <source>
        <dbReference type="ARBA" id="ARBA00022692"/>
    </source>
</evidence>
<dbReference type="Gene3D" id="3.40.50.1000">
    <property type="entry name" value="HAD superfamily/HAD-like"/>
    <property type="match status" value="2"/>
</dbReference>
<dbReference type="SUPFAM" id="SSF81660">
    <property type="entry name" value="Metal cation-transporting ATPase, ATP-binding domain N"/>
    <property type="match status" value="1"/>
</dbReference>
<feature type="binding site" evidence="14">
    <location>
        <position position="652"/>
    </location>
    <ligand>
        <name>ATP</name>
        <dbReference type="ChEBI" id="CHEBI:30616"/>
    </ligand>
</feature>
<feature type="binding site" evidence="14">
    <location>
        <position position="464"/>
    </location>
    <ligand>
        <name>ATP</name>
        <dbReference type="ChEBI" id="CHEBI:30616"/>
    </ligand>
</feature>
<feature type="binding site" evidence="15">
    <location>
        <position position="464"/>
    </location>
    <ligand>
        <name>Mg(2+)</name>
        <dbReference type="ChEBI" id="CHEBI:18420"/>
    </ligand>
</feature>
<feature type="compositionally biased region" description="Basic residues" evidence="16">
    <location>
        <begin position="1447"/>
        <end position="1460"/>
    </location>
</feature>
<dbReference type="SUPFAM" id="SSF56784">
    <property type="entry name" value="HAD-like"/>
    <property type="match status" value="1"/>
</dbReference>
<comment type="cofactor">
    <cofactor evidence="15">
        <name>Mg(2+)</name>
        <dbReference type="ChEBI" id="CHEBI:18420"/>
    </cofactor>
</comment>
<evidence type="ECO:0000256" key="2">
    <source>
        <dbReference type="ARBA" id="ARBA00008109"/>
    </source>
</evidence>
<feature type="transmembrane region" description="Helical" evidence="17">
    <location>
        <begin position="1270"/>
        <end position="1294"/>
    </location>
</feature>
<evidence type="ECO:0000256" key="14">
    <source>
        <dbReference type="PIRSR" id="PIRSR606539-2"/>
    </source>
</evidence>
<reference evidence="21" key="3">
    <citation type="submission" date="2016-06" db="UniProtKB">
        <authorList>
            <consortium name="WormBaseParasite"/>
        </authorList>
    </citation>
    <scope>IDENTIFICATION</scope>
</reference>
<feature type="compositionally biased region" description="Basic and acidic residues" evidence="16">
    <location>
        <begin position="1043"/>
        <end position="1056"/>
    </location>
</feature>
<dbReference type="InterPro" id="IPR006539">
    <property type="entry name" value="P-type_ATPase_IV"/>
</dbReference>
<evidence type="ECO:0000256" key="17">
    <source>
        <dbReference type="SAM" id="Phobius"/>
    </source>
</evidence>
<feature type="region of interest" description="Disordered" evidence="16">
    <location>
        <begin position="1602"/>
        <end position="1686"/>
    </location>
</feature>
<feature type="transmembrane region" description="Helical" evidence="17">
    <location>
        <begin position="1221"/>
        <end position="1241"/>
    </location>
</feature>
<feature type="region of interest" description="Disordered" evidence="16">
    <location>
        <begin position="12"/>
        <end position="57"/>
    </location>
</feature>
<comment type="subcellular location">
    <subcellularLocation>
        <location evidence="1">Membrane</location>
        <topology evidence="1">Multi-pass membrane protein</topology>
    </subcellularLocation>
</comment>
<dbReference type="InterPro" id="IPR036412">
    <property type="entry name" value="HAD-like_sf"/>
</dbReference>
<feature type="binding site" evidence="14">
    <location>
        <position position="616"/>
    </location>
    <ligand>
        <name>ATP</name>
        <dbReference type="ChEBI" id="CHEBI:30616"/>
    </ligand>
</feature>
<dbReference type="FunFam" id="3.40.50.1000:FF:000130">
    <property type="entry name" value="Phospholipid-transporting ATPase"/>
    <property type="match status" value="1"/>
</dbReference>
<dbReference type="Pfam" id="PF13246">
    <property type="entry name" value="Cation_ATPase"/>
    <property type="match status" value="1"/>
</dbReference>
<keyword evidence="11 17" id="KW-0472">Membrane</keyword>
<feature type="region of interest" description="Disordered" evidence="16">
    <location>
        <begin position="1541"/>
        <end position="1576"/>
    </location>
</feature>
<feature type="binding site" evidence="14">
    <location>
        <position position="733"/>
    </location>
    <ligand>
        <name>ATP</name>
        <dbReference type="ChEBI" id="CHEBI:30616"/>
    </ligand>
</feature>
<dbReference type="GO" id="GO:0045332">
    <property type="term" value="P:phospholipid translocation"/>
    <property type="evidence" value="ECO:0007669"/>
    <property type="project" value="TreeGrafter"/>
</dbReference>
<feature type="binding site" evidence="14">
    <location>
        <position position="462"/>
    </location>
    <ligand>
        <name>ATP</name>
        <dbReference type="ChEBI" id="CHEBI:30616"/>
    </ligand>
</feature>
<feature type="compositionally biased region" description="Polar residues" evidence="16">
    <location>
        <begin position="12"/>
        <end position="33"/>
    </location>
</feature>
<feature type="binding site" evidence="14">
    <location>
        <position position="594"/>
    </location>
    <ligand>
        <name>ATP</name>
        <dbReference type="ChEBI" id="CHEBI:30616"/>
    </ligand>
</feature>
<feature type="binding site" evidence="14">
    <location>
        <position position="1134"/>
    </location>
    <ligand>
        <name>ATP</name>
        <dbReference type="ChEBI" id="CHEBI:30616"/>
    </ligand>
</feature>
<feature type="binding site" evidence="14">
    <location>
        <position position="1105"/>
    </location>
    <ligand>
        <name>ATP</name>
        <dbReference type="ChEBI" id="CHEBI:30616"/>
    </ligand>
</feature>
<keyword evidence="7 14" id="KW-0067">ATP-binding</keyword>
<dbReference type="GO" id="GO:0000287">
    <property type="term" value="F:magnesium ion binding"/>
    <property type="evidence" value="ECO:0007669"/>
    <property type="project" value="InterPro"/>
</dbReference>
<dbReference type="InterPro" id="IPR023299">
    <property type="entry name" value="ATPase_P-typ_cyto_dom_N"/>
</dbReference>
<feature type="domain" description="P-type ATPase N-terminal" evidence="18">
    <location>
        <begin position="62"/>
        <end position="127"/>
    </location>
</feature>
<dbReference type="InterPro" id="IPR032631">
    <property type="entry name" value="P-type_ATPase_N"/>
</dbReference>
<feature type="binding site" evidence="14">
    <location>
        <position position="463"/>
    </location>
    <ligand>
        <name>ATP</name>
        <dbReference type="ChEBI" id="CHEBI:30616"/>
    </ligand>
</feature>
<keyword evidence="20" id="KW-1185">Reference proteome</keyword>
<dbReference type="SUPFAM" id="SSF81665">
    <property type="entry name" value="Calcium ATPase, transmembrane domain M"/>
    <property type="match status" value="1"/>
</dbReference>
<dbReference type="GO" id="GO:0007030">
    <property type="term" value="P:Golgi organization"/>
    <property type="evidence" value="ECO:0007669"/>
    <property type="project" value="TreeGrafter"/>
</dbReference>
<evidence type="ECO:0000259" key="18">
    <source>
        <dbReference type="Pfam" id="PF16209"/>
    </source>
</evidence>
<feature type="transmembrane region" description="Helical" evidence="17">
    <location>
        <begin position="1188"/>
        <end position="1209"/>
    </location>
</feature>
<comment type="catalytic activity">
    <reaction evidence="12">
        <text>ATP + H2O + phospholipidSide 1 = ADP + phosphate + phospholipidSide 2.</text>
        <dbReference type="EC" id="7.6.2.1"/>
    </reaction>
</comment>
<feature type="binding site" evidence="14">
    <location>
        <position position="1111"/>
    </location>
    <ligand>
        <name>ATP</name>
        <dbReference type="ChEBI" id="CHEBI:30616"/>
    </ligand>
</feature>
<dbReference type="InterPro" id="IPR018303">
    <property type="entry name" value="ATPase_P-typ_P_site"/>
</dbReference>
<evidence type="ECO:0000256" key="5">
    <source>
        <dbReference type="ARBA" id="ARBA00022723"/>
    </source>
</evidence>
<evidence type="ECO:0000313" key="21">
    <source>
        <dbReference type="WBParaSite" id="GPLIN_000014600"/>
    </source>
</evidence>
<dbReference type="PROSITE" id="PS00154">
    <property type="entry name" value="ATPASE_E1_E2"/>
    <property type="match status" value="1"/>
</dbReference>
<comment type="similarity">
    <text evidence="2">Belongs to the cation transport ATPase (P-type) (TC 3.A.3) family. Type IV subfamily.</text>
</comment>
<feature type="compositionally biased region" description="Polar residues" evidence="16">
    <location>
        <begin position="1566"/>
        <end position="1576"/>
    </location>
</feature>
<dbReference type="FunFam" id="3.40.50.1000:FF:000001">
    <property type="entry name" value="Phospholipid-transporting ATPase IC"/>
    <property type="match status" value="1"/>
</dbReference>
<dbReference type="GO" id="GO:0016887">
    <property type="term" value="F:ATP hydrolysis activity"/>
    <property type="evidence" value="ECO:0007669"/>
    <property type="project" value="InterPro"/>
</dbReference>
<dbReference type="InterPro" id="IPR032630">
    <property type="entry name" value="P_typ_ATPase_c"/>
</dbReference>
<feature type="binding site" evidence="15">
    <location>
        <position position="1131"/>
    </location>
    <ligand>
        <name>Mg(2+)</name>
        <dbReference type="ChEBI" id="CHEBI:18420"/>
    </ligand>
</feature>
<reference evidence="20" key="1">
    <citation type="submission" date="2013-12" db="EMBL/GenBank/DDBJ databases">
        <authorList>
            <person name="Aslett M."/>
        </authorList>
    </citation>
    <scope>NUCLEOTIDE SEQUENCE [LARGE SCALE GENOMIC DNA]</scope>
    <source>
        <strain evidence="20">Lindley</strain>
    </source>
</reference>
<dbReference type="PANTHER" id="PTHR24092:SF190">
    <property type="entry name" value="PHOSPHOLIPID-TRANSPORTING ATPASE"/>
    <property type="match status" value="1"/>
</dbReference>
<dbReference type="Gene3D" id="3.40.1110.10">
    <property type="entry name" value="Calcium-transporting ATPase, cytoplasmic domain N"/>
    <property type="match status" value="1"/>
</dbReference>
<feature type="compositionally biased region" description="Low complexity" evidence="16">
    <location>
        <begin position="1775"/>
        <end position="1790"/>
    </location>
</feature>
<evidence type="ECO:0000256" key="8">
    <source>
        <dbReference type="ARBA" id="ARBA00022842"/>
    </source>
</evidence>
<dbReference type="InterPro" id="IPR023214">
    <property type="entry name" value="HAD_sf"/>
</dbReference>
<feature type="binding site" evidence="14">
    <location>
        <position position="732"/>
    </location>
    <ligand>
        <name>ATP</name>
        <dbReference type="ChEBI" id="CHEBI:30616"/>
    </ligand>
</feature>
<feature type="region of interest" description="Disordered" evidence="16">
    <location>
        <begin position="885"/>
        <end position="908"/>
    </location>
</feature>
<evidence type="ECO:0000256" key="9">
    <source>
        <dbReference type="ARBA" id="ARBA00022967"/>
    </source>
</evidence>
<evidence type="ECO:0000259" key="19">
    <source>
        <dbReference type="Pfam" id="PF16212"/>
    </source>
</evidence>
<keyword evidence="6 14" id="KW-0547">Nucleotide-binding</keyword>
<sequence length="1827" mass="203764">MLAKLFKCLFGSDQQQPSSSNSGGKEMPQTAQNGVKPEGARRHSAERSPRGISAGGETQRVVRANDRAFNAPFNYATNYIKTSKYSLLTFLPRNLYQQFTRIANFYFLVLLGLQFFPQVASVPWVYTLVPLSCVLACSAVKDAFDDLQRHRNDSQVNSRISYIVRNSRLEPEKWMDVRVGDIIRMENEHFIAADLLLLSTSEPHGLCYIETAELDGETNLKTRVALPETVPLNDKLKEITEFSGEIVCELPNNRLDHFEGRMEWRGSAIPLDNRNMLLRGCRLRNTRWCYGLVVFAGKDTKLMQNSGHATIKRTSLDRFLNLLILGIVLFLLAMCLICTLMSGLWEHVTGRLFRVYLPWDMFVVSTKRVLSMPSNGEDDDPNSVGPSKALIIAALQFFSYLILLNTVVPISLYISVEMIRLAHSKFINNDIKMYDDKTDTPARARTSTLNEELGQVQYVFSDKTGTLTQNIMLFKKCSINGRSYGDVMSERGEIVPIDDDDKNVPTPPPLDFSANRWHEPNFRFFDQTLLEDTKSGIEEPGNVLEYQAQSPDEAALTSAARNFGFVFKSRTPKSISIEVNGQEEVYEMLHILDFDNVRKRMSVLIRSATKTLLYCKGADTMVLDRLSARGTSELLRSATLQHLDKFATDGLRTLCVAYKPVESEYCLKWMDRLRTAQLDSQRKEELVEALYEEMEQDMLLLGATAIEDKLQEGVPQTIATLAAANIKIWVLTGDKTETAINIGYSCRLLTEAMSEVFVIDGKEEKEVEVQLKHIRRRICDTKQAQRTIFSSKPNRMATGIAQNNYYAQNLAYCQIAKGKINKKFVVFPHSDGGKDERIGCGSAAERYIARQIVALELAELEQETEDWKWHEDILPKATLRPHSMAFSPDAMDKPKPGHKRRRSAFDQQIRQIRWRRSSLLEKIAEDKAAATEVGAVPADGRLENGHERSAVGVSSFYPPPSTPIPGSSASPLNFPPSGAKSASPPPPPTNGVPPPESTENGTTTTFPTHVGRSVPSEHRRFVTMKSPRSIAAAEISGRSRPATAEERTDDAEKGMAAEDEAERSEHGGGYALVINGESLAHALKQKYEKTFLEIGTSCLSVICCRVTPLQKAQVVDLVKRNVKAVTLAIGDGANDVSMIRTAHIGVGISGQEGMQAVLSSDFSIGQFRFLERLLLVHGRWSYLRMCKFLRYFFYKNFAYTLPHFWYAFFCGFSAQTVYDPVLISMYNLCFTALPVLAMAIFDQDVDEQCSTRFPRLYIPGQFNLFFNMRIFIYSIIHGMISSLVLFFVPFGAFFRAVGVDGRDLNDYSLFAFTAYTALVVVGGSVGFYALTVIVCYQIAPISKLVSSHGNFNFFGVAFSAVRIPEFWLSLFRHRLCMEPSEQPAAETKQAAVPTTRTAMARRLRSGYAFSHSTGFGELIAKGTLFKNFEHLHIPSFHRTGHDDLPHNNHRLHQRHSSAHRRHSLLRIHPELESATPSAGDSDGQQVLNPISLSMDTGGDMTAVSSMTQFSPTSSNTTTTTTLCCASDKIHQKVRSILPQLPAPSVPNSSRPLHCHYQQHGHHSRHSQPSPTRRSTVESLVIEHPPVDGDDEVPPMITHIAVKEEDEEEEDYETESAGQIEPGDQPGSAGRIEPSDQPGSAGRIETGDQPGSAGRIETGDQPGSAGQDNRSRMVTAHSARPMDLVRPSPELRHNFVVNAELDNEMPMPSLPSTTHKFVVNAELDNLPNHWRFNAEAVPATSGPGEPADLQMKSRTAEGLKSVEPGTTFVSKTRRMSSSSSTTGQSAGETGTARPTHQRNRQRVFTGKKSAQNGRKRERRESEEDTTNV</sequence>
<dbReference type="EC" id="7.6.2.1" evidence="3"/>
<feature type="binding site" evidence="14">
    <location>
        <position position="734"/>
    </location>
    <ligand>
        <name>ATP</name>
        <dbReference type="ChEBI" id="CHEBI:30616"/>
    </ligand>
</feature>
<dbReference type="WBParaSite" id="GPLIN_000014600">
    <property type="protein sequence ID" value="GPLIN_000014600"/>
    <property type="gene ID" value="GPLIN_000014600"/>
</dbReference>
<proteinExistence type="inferred from homology"/>
<protein>
    <recommendedName>
        <fullName evidence="3">P-type phospholipid transporter</fullName>
        <ecNumber evidence="3">7.6.2.1</ecNumber>
    </recommendedName>
</protein>
<evidence type="ECO:0000256" key="6">
    <source>
        <dbReference type="ARBA" id="ARBA00022741"/>
    </source>
</evidence>
<feature type="compositionally biased region" description="Acidic residues" evidence="16">
    <location>
        <begin position="1603"/>
        <end position="1613"/>
    </location>
</feature>
<dbReference type="InterPro" id="IPR023298">
    <property type="entry name" value="ATPase_P-typ_TM_dom_sf"/>
</dbReference>
<keyword evidence="9" id="KW-1278">Translocase</keyword>
<feature type="region of interest" description="Disordered" evidence="16">
    <location>
        <begin position="951"/>
        <end position="1065"/>
    </location>
</feature>
<feature type="compositionally biased region" description="Pro residues" evidence="16">
    <location>
        <begin position="983"/>
        <end position="996"/>
    </location>
</feature>
<reference evidence="20" key="2">
    <citation type="submission" date="2014-05" db="EMBL/GenBank/DDBJ databases">
        <title>The genome and life-stage specific transcriptomes of Globodera pallida elucidate key aspects of plant parasitism by a cyst nematode.</title>
        <authorList>
            <person name="Cotton J.A."/>
            <person name="Lilley C.J."/>
            <person name="Jones L.M."/>
            <person name="Kikuchi T."/>
            <person name="Reid A.J."/>
            <person name="Thorpe P."/>
            <person name="Tsai I.J."/>
            <person name="Beasley H."/>
            <person name="Blok V."/>
            <person name="Cock P.J.A."/>
            <person name="Van den Akker S.E."/>
            <person name="Holroyd N."/>
            <person name="Hunt M."/>
            <person name="Mantelin S."/>
            <person name="Naghra H."/>
            <person name="Pain A."/>
            <person name="Palomares-Rius J.E."/>
            <person name="Zarowiecki M."/>
            <person name="Berriman M."/>
            <person name="Jones J.T."/>
            <person name="Urwin P.E."/>
        </authorList>
    </citation>
    <scope>NUCLEOTIDE SEQUENCE [LARGE SCALE GENOMIC DNA]</scope>
    <source>
        <strain evidence="20">Lindley</strain>
    </source>
</reference>
<evidence type="ECO:0000256" key="13">
    <source>
        <dbReference type="PIRSR" id="PIRSR606539-1"/>
    </source>
</evidence>
<dbReference type="Proteomes" id="UP000050741">
    <property type="component" value="Unassembled WGS sequence"/>
</dbReference>
<dbReference type="PANTHER" id="PTHR24092">
    <property type="entry name" value="PROBABLE PHOSPHOLIPID-TRANSPORTING ATPASE"/>
    <property type="match status" value="1"/>
</dbReference>
<feature type="region of interest" description="Disordered" evidence="16">
    <location>
        <begin position="1735"/>
        <end position="1827"/>
    </location>
</feature>
<feature type="compositionally biased region" description="Basic residues" evidence="16">
    <location>
        <begin position="1552"/>
        <end position="1565"/>
    </location>
</feature>
<dbReference type="NCBIfam" id="TIGR01652">
    <property type="entry name" value="ATPase-Plipid"/>
    <property type="match status" value="1"/>
</dbReference>
<dbReference type="InterPro" id="IPR008250">
    <property type="entry name" value="ATPase_P-typ_transduc_dom_A_sf"/>
</dbReference>
<dbReference type="Pfam" id="PF16209">
    <property type="entry name" value="PhoLip_ATPase_N"/>
    <property type="match status" value="1"/>
</dbReference>
<evidence type="ECO:0000256" key="16">
    <source>
        <dbReference type="SAM" id="MobiDB-lite"/>
    </source>
</evidence>
<organism evidence="20 21">
    <name type="scientific">Globodera pallida</name>
    <name type="common">Potato cyst nematode worm</name>
    <name type="synonym">Heterodera pallida</name>
    <dbReference type="NCBI Taxonomy" id="36090"/>
    <lineage>
        <taxon>Eukaryota</taxon>
        <taxon>Metazoa</taxon>
        <taxon>Ecdysozoa</taxon>
        <taxon>Nematoda</taxon>
        <taxon>Chromadorea</taxon>
        <taxon>Rhabditida</taxon>
        <taxon>Tylenchina</taxon>
        <taxon>Tylenchomorpha</taxon>
        <taxon>Tylenchoidea</taxon>
        <taxon>Heteroderidae</taxon>
        <taxon>Heteroderinae</taxon>
        <taxon>Globodera</taxon>
    </lineage>
</organism>
<dbReference type="SUPFAM" id="SSF81653">
    <property type="entry name" value="Calcium ATPase, transduction domain A"/>
    <property type="match status" value="1"/>
</dbReference>
<evidence type="ECO:0000256" key="3">
    <source>
        <dbReference type="ARBA" id="ARBA00012189"/>
    </source>
</evidence>
<evidence type="ECO:0000256" key="11">
    <source>
        <dbReference type="ARBA" id="ARBA00023136"/>
    </source>
</evidence>
<dbReference type="InterPro" id="IPR001757">
    <property type="entry name" value="P_typ_ATPase"/>
</dbReference>
<feature type="domain" description="P-type ATPase C-terminal" evidence="19">
    <location>
        <begin position="1157"/>
        <end position="1370"/>
    </location>
</feature>
<evidence type="ECO:0000313" key="20">
    <source>
        <dbReference type="Proteomes" id="UP000050741"/>
    </source>
</evidence>
<dbReference type="NCBIfam" id="TIGR01494">
    <property type="entry name" value="ATPase_P-type"/>
    <property type="match status" value="1"/>
</dbReference>